<dbReference type="EMBL" id="KE524785">
    <property type="protein sequence ID" value="KFB36613.1"/>
    <property type="molecule type" value="Genomic_DNA"/>
</dbReference>
<reference evidence="3" key="2">
    <citation type="submission" date="2020-05" db="UniProtKB">
        <authorList>
            <consortium name="EnsemblMetazoa"/>
        </authorList>
    </citation>
    <scope>IDENTIFICATION</scope>
</reference>
<dbReference type="EnsemblMetazoa" id="ASIC003812-RA">
    <property type="protein sequence ID" value="ASIC003812-PA"/>
    <property type="gene ID" value="ASIC003812"/>
</dbReference>
<evidence type="ECO:0000313" key="3">
    <source>
        <dbReference type="EnsemblMetazoa" id="ASIC003812-PA"/>
    </source>
</evidence>
<keyword evidence="4" id="KW-1185">Reference proteome</keyword>
<feature type="compositionally biased region" description="Basic residues" evidence="1">
    <location>
        <begin position="83"/>
        <end position="99"/>
    </location>
</feature>
<dbReference type="EMBL" id="ATLV01012362">
    <property type="status" value="NOT_ANNOTATED_CDS"/>
    <property type="molecule type" value="Genomic_DNA"/>
</dbReference>
<proteinExistence type="predicted"/>
<dbReference type="Proteomes" id="UP000030765">
    <property type="component" value="Unassembled WGS sequence"/>
</dbReference>
<name>A0A084VF69_ANOSI</name>
<evidence type="ECO:0000313" key="2">
    <source>
        <dbReference type="EMBL" id="KFB36613.1"/>
    </source>
</evidence>
<dbReference type="VEuPathDB" id="VectorBase:ASIS009097"/>
<protein>
    <submittedName>
        <fullName evidence="2 3">Nuclear receptor coactivator 1</fullName>
    </submittedName>
</protein>
<dbReference type="AlphaFoldDB" id="A0A084VF69"/>
<reference evidence="2 4" key="1">
    <citation type="journal article" date="2014" name="BMC Genomics">
        <title>Genome sequence of Anopheles sinensis provides insight into genetics basis of mosquito competence for malaria parasites.</title>
        <authorList>
            <person name="Zhou D."/>
            <person name="Zhang D."/>
            <person name="Ding G."/>
            <person name="Shi L."/>
            <person name="Hou Q."/>
            <person name="Ye Y."/>
            <person name="Xu Y."/>
            <person name="Zhou H."/>
            <person name="Xiong C."/>
            <person name="Li S."/>
            <person name="Yu J."/>
            <person name="Hong S."/>
            <person name="Yu X."/>
            <person name="Zou P."/>
            <person name="Chen C."/>
            <person name="Chang X."/>
            <person name="Wang W."/>
            <person name="Lv Y."/>
            <person name="Sun Y."/>
            <person name="Ma L."/>
            <person name="Shen B."/>
            <person name="Zhu C."/>
        </authorList>
    </citation>
    <scope>NUCLEOTIDE SEQUENCE [LARGE SCALE GENOMIC DNA]</scope>
</reference>
<gene>
    <name evidence="2" type="ORF">ZHAS_00003812</name>
</gene>
<feature type="compositionally biased region" description="Basic residues" evidence="1">
    <location>
        <begin position="7"/>
        <end position="19"/>
    </location>
</feature>
<accession>A0A084VF69</accession>
<keyword evidence="2" id="KW-0675">Receptor</keyword>
<feature type="compositionally biased region" description="Low complexity" evidence="1">
    <location>
        <begin position="36"/>
        <end position="58"/>
    </location>
</feature>
<evidence type="ECO:0000256" key="1">
    <source>
        <dbReference type="SAM" id="MobiDB-lite"/>
    </source>
</evidence>
<feature type="region of interest" description="Disordered" evidence="1">
    <location>
        <begin position="1"/>
        <end position="99"/>
    </location>
</feature>
<evidence type="ECO:0000313" key="4">
    <source>
        <dbReference type="Proteomes" id="UP000030765"/>
    </source>
</evidence>
<organism evidence="2">
    <name type="scientific">Anopheles sinensis</name>
    <name type="common">Mosquito</name>
    <dbReference type="NCBI Taxonomy" id="74873"/>
    <lineage>
        <taxon>Eukaryota</taxon>
        <taxon>Metazoa</taxon>
        <taxon>Ecdysozoa</taxon>
        <taxon>Arthropoda</taxon>
        <taxon>Hexapoda</taxon>
        <taxon>Insecta</taxon>
        <taxon>Pterygota</taxon>
        <taxon>Neoptera</taxon>
        <taxon>Endopterygota</taxon>
        <taxon>Diptera</taxon>
        <taxon>Nematocera</taxon>
        <taxon>Culicoidea</taxon>
        <taxon>Culicidae</taxon>
        <taxon>Anophelinae</taxon>
        <taxon>Anopheles</taxon>
    </lineage>
</organism>
<sequence length="209" mass="22937">MQWIMFKQRHKTQRKRLNIKAKPAGLSSSRQTGGVDNDSATSAPDSTASSSTASLNASFHGGLSSPGDRLTPTPTTSSAKCSRPFRSKHHYTPTKNLYRTKSKSSSDLLTMLVRKTTGDDGVAHSTHVTASPSFLAPFARGGLLSRSTSNLLDAPSGATRTPDDRVKWWTELSTMWKAVGTTLQRANKNWFKPSSIWPKPERYVSRHCT</sequence>
<dbReference type="VEuPathDB" id="VectorBase:ASIC003812"/>